<evidence type="ECO:0000313" key="6">
    <source>
        <dbReference type="Proteomes" id="UP000176923"/>
    </source>
</evidence>
<feature type="region of interest" description="Disordered" evidence="4">
    <location>
        <begin position="95"/>
        <end position="118"/>
    </location>
</feature>
<dbReference type="Gene3D" id="2.30.170.40">
    <property type="entry name" value="Ribosomal protein L28/L24"/>
    <property type="match status" value="1"/>
</dbReference>
<evidence type="ECO:0008006" key="7">
    <source>
        <dbReference type="Google" id="ProtNLM"/>
    </source>
</evidence>
<dbReference type="Proteomes" id="UP000176923">
    <property type="component" value="Unassembled WGS sequence"/>
</dbReference>
<accession>A0A1F5ZU18</accession>
<dbReference type="STRING" id="1798382.A3D77_05950"/>
<dbReference type="Pfam" id="PF00830">
    <property type="entry name" value="Ribosomal_L28"/>
    <property type="match status" value="1"/>
</dbReference>
<evidence type="ECO:0000256" key="2">
    <source>
        <dbReference type="ARBA" id="ARBA00022980"/>
    </source>
</evidence>
<dbReference type="GO" id="GO:0005840">
    <property type="term" value="C:ribosome"/>
    <property type="evidence" value="ECO:0007669"/>
    <property type="project" value="UniProtKB-KW"/>
</dbReference>
<dbReference type="EMBL" id="MFJL01000023">
    <property type="protein sequence ID" value="OGG15557.1"/>
    <property type="molecule type" value="Genomic_DNA"/>
</dbReference>
<evidence type="ECO:0000256" key="4">
    <source>
        <dbReference type="SAM" id="MobiDB-lite"/>
    </source>
</evidence>
<comment type="caution">
    <text evidence="5">The sequence shown here is derived from an EMBL/GenBank/DDBJ whole genome shotgun (WGS) entry which is preliminary data.</text>
</comment>
<evidence type="ECO:0000256" key="1">
    <source>
        <dbReference type="ARBA" id="ARBA00008760"/>
    </source>
</evidence>
<evidence type="ECO:0000313" key="5">
    <source>
        <dbReference type="EMBL" id="OGG15557.1"/>
    </source>
</evidence>
<gene>
    <name evidence="5" type="ORF">A3D77_05950</name>
</gene>
<dbReference type="InterPro" id="IPR026569">
    <property type="entry name" value="Ribosomal_bL28"/>
</dbReference>
<dbReference type="GO" id="GO:1990904">
    <property type="term" value="C:ribonucleoprotein complex"/>
    <property type="evidence" value="ECO:0007669"/>
    <property type="project" value="UniProtKB-KW"/>
</dbReference>
<proteinExistence type="inferred from homology"/>
<name>A0A1F5ZU18_9BACT</name>
<dbReference type="InterPro" id="IPR034704">
    <property type="entry name" value="Ribosomal_bL28/bL31-like_sf"/>
</dbReference>
<dbReference type="GO" id="GO:0003735">
    <property type="term" value="F:structural constituent of ribosome"/>
    <property type="evidence" value="ECO:0007669"/>
    <property type="project" value="InterPro"/>
</dbReference>
<comment type="similarity">
    <text evidence="1">Belongs to the bacterial ribosomal protein bL28 family.</text>
</comment>
<protein>
    <recommendedName>
        <fullName evidence="7">50S ribosomal protein L28</fullName>
    </recommendedName>
</protein>
<dbReference type="AlphaFoldDB" id="A0A1F5ZU18"/>
<organism evidence="5 6">
    <name type="scientific">Candidatus Gottesmanbacteria bacterium RIFCSPHIGHO2_02_FULL_39_11</name>
    <dbReference type="NCBI Taxonomy" id="1798382"/>
    <lineage>
        <taxon>Bacteria</taxon>
        <taxon>Candidatus Gottesmaniibacteriota</taxon>
    </lineage>
</organism>
<sequence>MKLTKKKLRGNKVSHAKNRLKRIFNPNNQSLKVWYNGKLIRIAMSTSMIQRLKKDGRVGEYRLYTYSKVEKKEKMQKPEDVKKVVEAEIAKVRKTTKSLKPSKKSQETMDISSIVGKK</sequence>
<reference evidence="5 6" key="1">
    <citation type="journal article" date="2016" name="Nat. Commun.">
        <title>Thousands of microbial genomes shed light on interconnected biogeochemical processes in an aquifer system.</title>
        <authorList>
            <person name="Anantharaman K."/>
            <person name="Brown C.T."/>
            <person name="Hug L.A."/>
            <person name="Sharon I."/>
            <person name="Castelle C.J."/>
            <person name="Probst A.J."/>
            <person name="Thomas B.C."/>
            <person name="Singh A."/>
            <person name="Wilkins M.J."/>
            <person name="Karaoz U."/>
            <person name="Brodie E.L."/>
            <person name="Williams K.H."/>
            <person name="Hubbard S.S."/>
            <person name="Banfield J.F."/>
        </authorList>
    </citation>
    <scope>NUCLEOTIDE SEQUENCE [LARGE SCALE GENOMIC DNA]</scope>
</reference>
<keyword evidence="2" id="KW-0689">Ribosomal protein</keyword>
<keyword evidence="3" id="KW-0687">Ribonucleoprotein</keyword>
<dbReference type="SUPFAM" id="SSF143800">
    <property type="entry name" value="L28p-like"/>
    <property type="match status" value="1"/>
</dbReference>
<dbReference type="InterPro" id="IPR037147">
    <property type="entry name" value="Ribosomal_bL28_sf"/>
</dbReference>
<evidence type="ECO:0000256" key="3">
    <source>
        <dbReference type="ARBA" id="ARBA00023274"/>
    </source>
</evidence>